<name>A0ABT1ADS7_9PSEU</name>
<evidence type="ECO:0000313" key="1">
    <source>
        <dbReference type="EMBL" id="MCO1661106.1"/>
    </source>
</evidence>
<reference evidence="1" key="1">
    <citation type="submission" date="2021-04" db="EMBL/GenBank/DDBJ databases">
        <title>Pseudonocardia sp. nov., isolated from sandy soil of mangrove forest.</title>
        <authorList>
            <person name="Zan Z."/>
            <person name="Huang R."/>
            <person name="Liu W."/>
        </authorList>
    </citation>
    <scope>NUCLEOTIDE SEQUENCE</scope>
    <source>
        <strain evidence="1">S2-4</strain>
    </source>
</reference>
<comment type="caution">
    <text evidence="1">The sequence shown here is derived from an EMBL/GenBank/DDBJ whole genome shotgun (WGS) entry which is preliminary data.</text>
</comment>
<gene>
    <name evidence="1" type="ORF">KDL28_39275</name>
</gene>
<dbReference type="Proteomes" id="UP001165283">
    <property type="component" value="Unassembled WGS sequence"/>
</dbReference>
<organism evidence="1 2">
    <name type="scientific">Pseudonocardia humida</name>
    <dbReference type="NCBI Taxonomy" id="2800819"/>
    <lineage>
        <taxon>Bacteria</taxon>
        <taxon>Bacillati</taxon>
        <taxon>Actinomycetota</taxon>
        <taxon>Actinomycetes</taxon>
        <taxon>Pseudonocardiales</taxon>
        <taxon>Pseudonocardiaceae</taxon>
        <taxon>Pseudonocardia</taxon>
    </lineage>
</organism>
<protein>
    <submittedName>
        <fullName evidence="1">Uncharacterized protein</fullName>
    </submittedName>
</protein>
<dbReference type="Pfam" id="PF22507">
    <property type="entry name" value="DUF6994"/>
    <property type="match status" value="1"/>
</dbReference>
<accession>A0ABT1ADS7</accession>
<proteinExistence type="predicted"/>
<dbReference type="InterPro" id="IPR054263">
    <property type="entry name" value="DUF6994"/>
</dbReference>
<sequence>MLPTKIVTDAAAGTVAEVAQGMVIDTSFDFRTDTPPGKDPDTYSATLCRYHQLLWSKPLPSGVQFELAPTTRPPYYFSHSSTAGDFGLSSDAFVPSYTRYGVPKLVLEQFSAAEHDYFNTIGYTIGGIILWPAVRIDGKWTINQARGCLRTIADRMDLTLESIRRYYECKWSPLGDVLARYRDFFAAFEDFRGYVDFWLLQDMVTDDYSAVRFFIPFDEFRPPAIPQDFDTYREYRRRSIEFTQARNRRIDGLAIAF</sequence>
<dbReference type="EMBL" id="JAGSOV010000108">
    <property type="protein sequence ID" value="MCO1661106.1"/>
    <property type="molecule type" value="Genomic_DNA"/>
</dbReference>
<dbReference type="RefSeq" id="WP_252446617.1">
    <property type="nucleotide sequence ID" value="NZ_JAGSOV010000108.1"/>
</dbReference>
<evidence type="ECO:0000313" key="2">
    <source>
        <dbReference type="Proteomes" id="UP001165283"/>
    </source>
</evidence>
<keyword evidence="2" id="KW-1185">Reference proteome</keyword>